<dbReference type="Proteomes" id="UP001144612">
    <property type="component" value="Unassembled WGS sequence"/>
</dbReference>
<dbReference type="PANTHER" id="PTHR30404:SF8">
    <property type="entry name" value="AUTOLYSIN PH-RELATED"/>
    <property type="match status" value="1"/>
</dbReference>
<dbReference type="InterPro" id="IPR036366">
    <property type="entry name" value="PGBDSf"/>
</dbReference>
<gene>
    <name evidence="2" type="ORF">OW729_04750</name>
</gene>
<protein>
    <submittedName>
        <fullName evidence="2">N-acetylmuramoyl-L-alanine amidase</fullName>
    </submittedName>
</protein>
<proteinExistence type="predicted"/>
<dbReference type="Pfam" id="PF01520">
    <property type="entry name" value="Amidase_3"/>
    <property type="match status" value="1"/>
</dbReference>
<evidence type="ECO:0000313" key="2">
    <source>
        <dbReference type="EMBL" id="MCY6957912.1"/>
    </source>
</evidence>
<accession>A0ABT4D6K6</accession>
<keyword evidence="3" id="KW-1185">Reference proteome</keyword>
<evidence type="ECO:0000313" key="3">
    <source>
        <dbReference type="Proteomes" id="UP001144612"/>
    </source>
</evidence>
<feature type="domain" description="MurNAc-LAA" evidence="1">
    <location>
        <begin position="63"/>
        <end position="176"/>
    </location>
</feature>
<dbReference type="InterPro" id="IPR050695">
    <property type="entry name" value="N-acetylmuramoyl_amidase_3"/>
</dbReference>
<dbReference type="SMART" id="SM00646">
    <property type="entry name" value="Ami_3"/>
    <property type="match status" value="1"/>
</dbReference>
<evidence type="ECO:0000259" key="1">
    <source>
        <dbReference type="SMART" id="SM00646"/>
    </source>
</evidence>
<reference evidence="2" key="1">
    <citation type="submission" date="2022-12" db="EMBL/GenBank/DDBJ databases">
        <title>Clostridium sp. nov., isolated from industrial wastewater.</title>
        <authorList>
            <person name="Jiayan W."/>
        </authorList>
    </citation>
    <scope>NUCLEOTIDE SEQUENCE</scope>
    <source>
        <strain evidence="2">ZC22-4</strain>
    </source>
</reference>
<dbReference type="PANTHER" id="PTHR30404">
    <property type="entry name" value="N-ACETYLMURAMOYL-L-ALANINE AMIDASE"/>
    <property type="match status" value="1"/>
</dbReference>
<organism evidence="2 3">
    <name type="scientific">Clostridium brassicae</name>
    <dbReference type="NCBI Taxonomy" id="2999072"/>
    <lineage>
        <taxon>Bacteria</taxon>
        <taxon>Bacillati</taxon>
        <taxon>Bacillota</taxon>
        <taxon>Clostridia</taxon>
        <taxon>Eubacteriales</taxon>
        <taxon>Clostridiaceae</taxon>
        <taxon>Clostridium</taxon>
    </lineage>
</organism>
<dbReference type="CDD" id="cd02696">
    <property type="entry name" value="MurNAc-LAA"/>
    <property type="match status" value="1"/>
</dbReference>
<comment type="caution">
    <text evidence="2">The sequence shown here is derived from an EMBL/GenBank/DDBJ whole genome shotgun (WGS) entry which is preliminary data.</text>
</comment>
<dbReference type="SUPFAM" id="SSF53187">
    <property type="entry name" value="Zn-dependent exopeptidases"/>
    <property type="match status" value="1"/>
</dbReference>
<dbReference type="Gene3D" id="3.40.630.40">
    <property type="entry name" value="Zn-dependent exopeptidases"/>
    <property type="match status" value="1"/>
</dbReference>
<dbReference type="Gene3D" id="1.10.101.10">
    <property type="entry name" value="PGBD-like superfamily/PGBD"/>
    <property type="match status" value="1"/>
</dbReference>
<dbReference type="InterPro" id="IPR002508">
    <property type="entry name" value="MurNAc-LAA_cat"/>
</dbReference>
<name>A0ABT4D6K6_9CLOT</name>
<dbReference type="EMBL" id="JAPQFJ010000003">
    <property type="protein sequence ID" value="MCY6957912.1"/>
    <property type="molecule type" value="Genomic_DNA"/>
</dbReference>
<dbReference type="RefSeq" id="WP_268060314.1">
    <property type="nucleotide sequence ID" value="NZ_JAPQFJ010000003.1"/>
</dbReference>
<sequence length="287" mass="32015">MKGSIRGGHNYGVPGAIGIIDEVKEDRKYYPFVISNLVREGFNIKDVTPNRTSTTGQDLSYGVSKCNDFGSDFFISCHLNSYNGSARGCEVLYHKSSSSGKKLAECIATEISKLGFPSRGDNRGAKADTRGLYELRHTKCTAVIVEPFFLDNLQDVEIYRRVGAQGIANAITNGVLKYYGKNPTYNSKKSTYSVNYCKEFQKFYNTVTQTRAPLIKDGIFGLRTESAFNTIKSLVLYNQYPTPYCKEFQKFYNTVTQTGSPIAEDNIAGNNTKQALNTIEKLIKGEY</sequence>